<evidence type="ECO:0000256" key="1">
    <source>
        <dbReference type="ARBA" id="ARBA00001933"/>
    </source>
</evidence>
<evidence type="ECO:0000259" key="6">
    <source>
        <dbReference type="Pfam" id="PF00155"/>
    </source>
</evidence>
<dbReference type="Proteomes" id="UP000243750">
    <property type="component" value="Unassembled WGS sequence"/>
</dbReference>
<dbReference type="Proteomes" id="UP000344571">
    <property type="component" value="Chromosome"/>
</dbReference>
<evidence type="ECO:0000313" key="8">
    <source>
        <dbReference type="EMBL" id="QFY56895.1"/>
    </source>
</evidence>
<dbReference type="EMBL" id="NWMT01000065">
    <property type="protein sequence ID" value="PCD00235.1"/>
    <property type="molecule type" value="Genomic_DNA"/>
</dbReference>
<dbReference type="PANTHER" id="PTHR43525">
    <property type="entry name" value="PROTEIN MALY"/>
    <property type="match status" value="1"/>
</dbReference>
<keyword evidence="10" id="KW-1185">Reference proteome</keyword>
<name>A0AA91Z6Y2_9GAMM</name>
<dbReference type="CDD" id="cd00609">
    <property type="entry name" value="AAT_like"/>
    <property type="match status" value="1"/>
</dbReference>
<dbReference type="SUPFAM" id="SSF53383">
    <property type="entry name" value="PLP-dependent transferases"/>
    <property type="match status" value="1"/>
</dbReference>
<dbReference type="EMBL" id="CP033116">
    <property type="protein sequence ID" value="QFY56895.1"/>
    <property type="molecule type" value="Genomic_DNA"/>
</dbReference>
<evidence type="ECO:0000313" key="7">
    <source>
        <dbReference type="EMBL" id="PCD00235.1"/>
    </source>
</evidence>
<dbReference type="NCBIfam" id="TIGR04350">
    <property type="entry name" value="C_S_lyase_PatB"/>
    <property type="match status" value="1"/>
</dbReference>
<gene>
    <name evidence="7" type="ORF">CO192_06510</name>
    <name evidence="8" type="ORF">EAO82_11290</name>
</gene>
<dbReference type="PANTHER" id="PTHR43525:SF1">
    <property type="entry name" value="PROTEIN MALY"/>
    <property type="match status" value="1"/>
</dbReference>
<sequence length="404" mass="45340">MRDNGLGIDFDQLISREHTESVKFDARESVFGTDQVIPLWVADMDFAAPQAITRALEERARHPVYGYSLFPESLYQSMIDWFASRHGWHIERDWILLAPGVVPSLHAAAMAFAAEGEGIIIQPPVYPPFFSSVKKTGRRVIENPLQWVDGEYRMDLEHLSACARQGARMLVLCSPHNPVGRVWRREELEGLLEITRQHDLLVVSDDIHCDLVFDGHRQQMLASMATREDRIITALAPSKTFNIPGMGLSALVIADAGQRQAIKRVFDSLHMLQANPFSIVAFEAAYRHGGPWLDALLPYLQSNMQFVRQYLQQHVPQIRCAQAQGTYLLWLDCRALGMTDGQLKAFFIQKAGVGLNPGISFGVAGSGYMRINIGTRRALLQQALEQIRDAVQVHVATALGRESR</sequence>
<dbReference type="InterPro" id="IPR051798">
    <property type="entry name" value="Class-II_PLP-Dep_Aminotrans"/>
</dbReference>
<protein>
    <recommendedName>
        <fullName evidence="2">cysteine-S-conjugate beta-lyase</fullName>
        <ecNumber evidence="2">4.4.1.13</ecNumber>
    </recommendedName>
</protein>
<evidence type="ECO:0000313" key="10">
    <source>
        <dbReference type="Proteomes" id="UP000344571"/>
    </source>
</evidence>
<dbReference type="Gene3D" id="3.90.1150.10">
    <property type="entry name" value="Aspartate Aminotransferase, domain 1"/>
    <property type="match status" value="1"/>
</dbReference>
<feature type="domain" description="Aminotransferase class I/classII large" evidence="6">
    <location>
        <begin position="36"/>
        <end position="387"/>
    </location>
</feature>
<keyword evidence="7" id="KW-0808">Transferase</keyword>
<evidence type="ECO:0000256" key="5">
    <source>
        <dbReference type="ARBA" id="ARBA00037974"/>
    </source>
</evidence>
<dbReference type="GO" id="GO:0008483">
    <property type="term" value="F:transaminase activity"/>
    <property type="evidence" value="ECO:0007669"/>
    <property type="project" value="UniProtKB-KW"/>
</dbReference>
<dbReference type="Pfam" id="PF00155">
    <property type="entry name" value="Aminotran_1_2"/>
    <property type="match status" value="1"/>
</dbReference>
<dbReference type="AlphaFoldDB" id="A0AA91Z6Y2"/>
<evidence type="ECO:0000256" key="4">
    <source>
        <dbReference type="ARBA" id="ARBA00023239"/>
    </source>
</evidence>
<dbReference type="InterPro" id="IPR015424">
    <property type="entry name" value="PyrdxlP-dep_Trfase"/>
</dbReference>
<reference evidence="7 9" key="1">
    <citation type="submission" date="2017-09" db="EMBL/GenBank/DDBJ databases">
        <title>Bacterial and phytoplankton interrelationship in Kongsfjorden, an Arctic fjord.</title>
        <authorList>
            <person name="Sinha R."/>
            <person name="Krishnan K."/>
        </authorList>
    </citation>
    <scope>NUCLEOTIDE SEQUENCE [LARGE SCALE GENOMIC DNA]</scope>
    <source>
        <strain evidence="7 9">58</strain>
    </source>
</reference>
<dbReference type="EC" id="4.4.1.13" evidence="2"/>
<dbReference type="Gene3D" id="3.40.640.10">
    <property type="entry name" value="Type I PLP-dependent aspartate aminotransferase-like (Major domain)"/>
    <property type="match status" value="1"/>
</dbReference>
<proteinExistence type="inferred from homology"/>
<comment type="similarity">
    <text evidence="5">Belongs to the class-II pyridoxal-phosphate-dependent aminotransferase family. MalY/PatB cystathionine beta-lyase subfamily.</text>
</comment>
<comment type="cofactor">
    <cofactor evidence="1">
        <name>pyridoxal 5'-phosphate</name>
        <dbReference type="ChEBI" id="CHEBI:597326"/>
    </cofactor>
</comment>
<accession>A0AA91Z6Y2</accession>
<organism evidence="7 9">
    <name type="scientific">Halopseudomonas pelagia</name>
    <dbReference type="NCBI Taxonomy" id="553151"/>
    <lineage>
        <taxon>Bacteria</taxon>
        <taxon>Pseudomonadati</taxon>
        <taxon>Pseudomonadota</taxon>
        <taxon>Gammaproteobacteria</taxon>
        <taxon>Pseudomonadales</taxon>
        <taxon>Pseudomonadaceae</taxon>
        <taxon>Halopseudomonas</taxon>
    </lineage>
</organism>
<evidence type="ECO:0000256" key="2">
    <source>
        <dbReference type="ARBA" id="ARBA00012224"/>
    </source>
</evidence>
<evidence type="ECO:0000313" key="9">
    <source>
        <dbReference type="Proteomes" id="UP000243750"/>
    </source>
</evidence>
<keyword evidence="4 8" id="KW-0456">Lyase</keyword>
<keyword evidence="7" id="KW-0032">Aminotransferase</keyword>
<dbReference type="InterPro" id="IPR027619">
    <property type="entry name" value="C-S_lyase_PatB-like"/>
</dbReference>
<evidence type="ECO:0000256" key="3">
    <source>
        <dbReference type="ARBA" id="ARBA00022898"/>
    </source>
</evidence>
<keyword evidence="3" id="KW-0663">Pyridoxal phosphate</keyword>
<reference evidence="8 10" key="2">
    <citation type="submission" date="2018-10" db="EMBL/GenBank/DDBJ databases">
        <title>Complete genome sequence of Pseudomonas pelagia strain Kongs-67.</title>
        <authorList>
            <person name="Sinha R.K."/>
            <person name="Krishnan K."/>
        </authorList>
    </citation>
    <scope>NUCLEOTIDE SEQUENCE [LARGE SCALE GENOMIC DNA]</scope>
    <source>
        <strain evidence="8 10">Kongs-67</strain>
    </source>
</reference>
<dbReference type="InterPro" id="IPR015421">
    <property type="entry name" value="PyrdxlP-dep_Trfase_major"/>
</dbReference>
<dbReference type="InterPro" id="IPR004839">
    <property type="entry name" value="Aminotransferase_I/II_large"/>
</dbReference>
<dbReference type="InterPro" id="IPR015422">
    <property type="entry name" value="PyrdxlP-dep_Trfase_small"/>
</dbReference>
<dbReference type="GO" id="GO:0030170">
    <property type="term" value="F:pyridoxal phosphate binding"/>
    <property type="evidence" value="ECO:0007669"/>
    <property type="project" value="InterPro"/>
</dbReference>
<dbReference type="GO" id="GO:0047804">
    <property type="term" value="F:cysteine-S-conjugate beta-lyase activity"/>
    <property type="evidence" value="ECO:0007669"/>
    <property type="project" value="UniProtKB-EC"/>
</dbReference>